<keyword evidence="4" id="KW-0067">ATP-binding</keyword>
<proteinExistence type="inferred from homology"/>
<dbReference type="PROSITE" id="PS00865">
    <property type="entry name" value="UBIQUITIN_ACTIVAT_2"/>
    <property type="match status" value="1"/>
</dbReference>
<reference evidence="10" key="1">
    <citation type="journal article" date="2011" name="PLoS Genet.">
        <title>Genomic analysis of the necrotrophic fungal pathogens Sclerotinia sclerotiorum and Botrytis cinerea.</title>
        <authorList>
            <person name="Amselem J."/>
            <person name="Cuomo C.A."/>
            <person name="van Kan J.A."/>
            <person name="Viaud M."/>
            <person name="Benito E.P."/>
            <person name="Couloux A."/>
            <person name="Coutinho P.M."/>
            <person name="de Vries R.P."/>
            <person name="Dyer P.S."/>
            <person name="Fillinger S."/>
            <person name="Fournier E."/>
            <person name="Gout L."/>
            <person name="Hahn M."/>
            <person name="Kohn L."/>
            <person name="Lapalu N."/>
            <person name="Plummer K.M."/>
            <person name="Pradier J.M."/>
            <person name="Quevillon E."/>
            <person name="Sharon A."/>
            <person name="Simon A."/>
            <person name="ten Have A."/>
            <person name="Tudzynski B."/>
            <person name="Tudzynski P."/>
            <person name="Wincker P."/>
            <person name="Andrew M."/>
            <person name="Anthouard V."/>
            <person name="Beever R.E."/>
            <person name="Beffa R."/>
            <person name="Benoit I."/>
            <person name="Bouzid O."/>
            <person name="Brault B."/>
            <person name="Chen Z."/>
            <person name="Choquer M."/>
            <person name="Collemare J."/>
            <person name="Cotton P."/>
            <person name="Danchin E.G."/>
            <person name="Da Silva C."/>
            <person name="Gautier A."/>
            <person name="Giraud C."/>
            <person name="Giraud T."/>
            <person name="Gonzalez C."/>
            <person name="Grossetete S."/>
            <person name="Guldener U."/>
            <person name="Henrissat B."/>
            <person name="Howlett B.J."/>
            <person name="Kodira C."/>
            <person name="Kretschmer M."/>
            <person name="Lappartient A."/>
            <person name="Leroch M."/>
            <person name="Levis C."/>
            <person name="Mauceli E."/>
            <person name="Neuveglise C."/>
            <person name="Oeser B."/>
            <person name="Pearson M."/>
            <person name="Poulain J."/>
            <person name="Poussereau N."/>
            <person name="Quesneville H."/>
            <person name="Rascle C."/>
            <person name="Schumacher J."/>
            <person name="Segurens B."/>
            <person name="Sexton A."/>
            <person name="Silva E."/>
            <person name="Sirven C."/>
            <person name="Soanes D.M."/>
            <person name="Talbot N.J."/>
            <person name="Templeton M."/>
            <person name="Yandava C."/>
            <person name="Yarden O."/>
            <person name="Zeng Q."/>
            <person name="Rollins J.A."/>
            <person name="Lebrun M.H."/>
            <person name="Dickman M."/>
        </authorList>
    </citation>
    <scope>NUCLEOTIDE SEQUENCE [LARGE SCALE GENOMIC DNA]</scope>
    <source>
        <strain evidence="10">T4</strain>
    </source>
</reference>
<evidence type="ECO:0000256" key="5">
    <source>
        <dbReference type="ARBA" id="ARBA00043952"/>
    </source>
</evidence>
<dbReference type="Pfam" id="PF10585">
    <property type="entry name" value="UBA_E1_SCCH"/>
    <property type="match status" value="1"/>
</dbReference>
<dbReference type="InterPro" id="IPR033127">
    <property type="entry name" value="UBQ-activ_enz_E1_Cys_AS"/>
</dbReference>
<evidence type="ECO:0008006" key="11">
    <source>
        <dbReference type="Google" id="ProtNLM"/>
    </source>
</evidence>
<dbReference type="PANTHER" id="PTHR10953">
    <property type="entry name" value="UBIQUITIN-ACTIVATING ENZYME E1"/>
    <property type="match status" value="1"/>
</dbReference>
<dbReference type="InterPro" id="IPR045886">
    <property type="entry name" value="ThiF/MoeB/HesA"/>
</dbReference>
<dbReference type="Gene3D" id="1.10.10.520">
    <property type="entry name" value="Ubiquitin activating enzymes (Uba3). Chain: B, domain 2"/>
    <property type="match status" value="1"/>
</dbReference>
<protein>
    <recommendedName>
        <fullName evidence="11">THIF-type NAD/FAD binding fold domain-containing protein</fullName>
    </recommendedName>
</protein>
<keyword evidence="3" id="KW-0833">Ubl conjugation pathway</keyword>
<evidence type="ECO:0000256" key="3">
    <source>
        <dbReference type="ARBA" id="ARBA00022786"/>
    </source>
</evidence>
<dbReference type="eggNOG" id="KOG2013">
    <property type="taxonomic scope" value="Eukaryota"/>
</dbReference>
<dbReference type="FunFam" id="1.10.10.520:FF:000003">
    <property type="entry name" value="Ubiquitin-activating enzyme E1-like"/>
    <property type="match status" value="1"/>
</dbReference>
<dbReference type="OrthoDB" id="10255449at2759"/>
<feature type="domain" description="THIF-type NAD/FAD binding fold" evidence="7">
    <location>
        <begin position="5"/>
        <end position="367"/>
    </location>
</feature>
<feature type="active site" description="Glycyl thioester intermediate" evidence="6">
    <location>
        <position position="104"/>
    </location>
</feature>
<organism evidence="9 10">
    <name type="scientific">Botryotinia fuckeliana (strain T4)</name>
    <name type="common">Noble rot fungus</name>
    <name type="synonym">Botrytis cinerea</name>
    <dbReference type="NCBI Taxonomy" id="999810"/>
    <lineage>
        <taxon>Eukaryota</taxon>
        <taxon>Fungi</taxon>
        <taxon>Dikarya</taxon>
        <taxon>Ascomycota</taxon>
        <taxon>Pezizomycotina</taxon>
        <taxon>Leotiomycetes</taxon>
        <taxon>Helotiales</taxon>
        <taxon>Sclerotiniaceae</taxon>
        <taxon>Botrytis</taxon>
    </lineage>
</organism>
<dbReference type="EMBL" id="FQ790351">
    <property type="protein sequence ID" value="CCD54417.1"/>
    <property type="molecule type" value="Genomic_DNA"/>
</dbReference>
<dbReference type="PANTHER" id="PTHR10953:SF5">
    <property type="entry name" value="SUMO-ACTIVATING ENZYME SUBUNIT 2"/>
    <property type="match status" value="1"/>
</dbReference>
<evidence type="ECO:0000313" key="10">
    <source>
        <dbReference type="Proteomes" id="UP000008177"/>
    </source>
</evidence>
<dbReference type="Proteomes" id="UP000008177">
    <property type="component" value="Unplaced contigs"/>
</dbReference>
<evidence type="ECO:0000256" key="6">
    <source>
        <dbReference type="PROSITE-ProRule" id="PRU10132"/>
    </source>
</evidence>
<sequence length="379" mass="42442">MRTLQVAKDAAHKFNPKVKLEAHHANIKDSQFNVDWFKGFTMVFNALDNLEARRHVNKMCLAADIPLIESGTTGFNGQVQVIKKGKTACYDCTTKETPKSFPVCTIRSTPSQPIHCIVWGKSYLLSEVFGASEDESTEMDHSEDSENAKEIEKLRLESQALKKIKESMGTDAFPQLLFDKVFKDDIIRLRSMEDMWKSRRPPEALDYTTLNTEAGNDEAIKQAILKDDQRVWNLAENLIVFKDSLERLSKRLQEMKSTSNAANSGEPIITFDKDDEDTLDFVTASANLRSIVFGIETKSRFDIKQMAGNIIPAIATTNAIVAGLCVLQSFKVLRGDYSSSKEVFLSPFAPERLLSSDKSREPNPDCPACSVAQTRLLVS</sequence>
<comment type="similarity">
    <text evidence="1">Belongs to the ubiquitin-activating E1 family.</text>
</comment>
<dbReference type="GO" id="GO:0005737">
    <property type="term" value="C:cytoplasm"/>
    <property type="evidence" value="ECO:0007669"/>
    <property type="project" value="TreeGrafter"/>
</dbReference>
<accession>G2YS19</accession>
<gene>
    <name evidence="9" type="ORF">BofuT4_P124650.1</name>
</gene>
<dbReference type="InParanoid" id="G2YS19"/>
<dbReference type="GO" id="GO:0016925">
    <property type="term" value="P:protein sumoylation"/>
    <property type="evidence" value="ECO:0007669"/>
    <property type="project" value="TreeGrafter"/>
</dbReference>
<comment type="pathway">
    <text evidence="5">Protein modification.</text>
</comment>
<evidence type="ECO:0000256" key="4">
    <source>
        <dbReference type="ARBA" id="ARBA00022840"/>
    </source>
</evidence>
<dbReference type="HOGENOM" id="CLU_013325_7_1_1"/>
<keyword evidence="2" id="KW-0547">Nucleotide-binding</keyword>
<dbReference type="InterPro" id="IPR000594">
    <property type="entry name" value="ThiF_NAD_FAD-bd"/>
</dbReference>
<dbReference type="GO" id="GO:0019948">
    <property type="term" value="F:SUMO activating enzyme activity"/>
    <property type="evidence" value="ECO:0007669"/>
    <property type="project" value="TreeGrafter"/>
</dbReference>
<dbReference type="Pfam" id="PF00899">
    <property type="entry name" value="ThiF"/>
    <property type="match status" value="1"/>
</dbReference>
<name>G2YS19_BOTF4</name>
<evidence type="ECO:0000259" key="7">
    <source>
        <dbReference type="Pfam" id="PF00899"/>
    </source>
</evidence>
<evidence type="ECO:0000256" key="2">
    <source>
        <dbReference type="ARBA" id="ARBA00022741"/>
    </source>
</evidence>
<dbReference type="AlphaFoldDB" id="G2YS19"/>
<dbReference type="STRING" id="999810.G2YS19"/>
<dbReference type="GO" id="GO:0031510">
    <property type="term" value="C:SUMO activating enzyme complex"/>
    <property type="evidence" value="ECO:0007669"/>
    <property type="project" value="TreeGrafter"/>
</dbReference>
<dbReference type="InterPro" id="IPR023318">
    <property type="entry name" value="Ub_act_enz_dom_a_sf"/>
</dbReference>
<evidence type="ECO:0000256" key="1">
    <source>
        <dbReference type="ARBA" id="ARBA00005673"/>
    </source>
</evidence>
<dbReference type="FunCoup" id="G2YS19">
    <property type="interactions" value="1654"/>
</dbReference>
<evidence type="ECO:0000313" key="9">
    <source>
        <dbReference type="EMBL" id="CCD54417.1"/>
    </source>
</evidence>
<evidence type="ECO:0000259" key="8">
    <source>
        <dbReference type="Pfam" id="PF10585"/>
    </source>
</evidence>
<dbReference type="GO" id="GO:0005524">
    <property type="term" value="F:ATP binding"/>
    <property type="evidence" value="ECO:0007669"/>
    <property type="project" value="UniProtKB-KW"/>
</dbReference>
<dbReference type="SUPFAM" id="SSF69572">
    <property type="entry name" value="Activating enzymes of the ubiquitin-like proteins"/>
    <property type="match status" value="1"/>
</dbReference>
<dbReference type="InterPro" id="IPR035985">
    <property type="entry name" value="Ubiquitin-activating_enz"/>
</dbReference>
<dbReference type="InterPro" id="IPR019572">
    <property type="entry name" value="UBA_E1_SCCH"/>
</dbReference>
<feature type="domain" description="Ubiquitin-activating enzyme SCCH" evidence="8">
    <location>
        <begin position="242"/>
        <end position="304"/>
    </location>
</feature>